<keyword evidence="3" id="KW-1185">Reference proteome</keyword>
<organism evidence="2 3">
    <name type="scientific">Oryzias javanicus</name>
    <name type="common">Javanese ricefish</name>
    <name type="synonym">Aplocheilus javanicus</name>
    <dbReference type="NCBI Taxonomy" id="123683"/>
    <lineage>
        <taxon>Eukaryota</taxon>
        <taxon>Metazoa</taxon>
        <taxon>Chordata</taxon>
        <taxon>Craniata</taxon>
        <taxon>Vertebrata</taxon>
        <taxon>Euteleostomi</taxon>
        <taxon>Actinopterygii</taxon>
        <taxon>Neopterygii</taxon>
        <taxon>Teleostei</taxon>
        <taxon>Neoteleostei</taxon>
        <taxon>Acanthomorphata</taxon>
        <taxon>Ovalentaria</taxon>
        <taxon>Atherinomorphae</taxon>
        <taxon>Beloniformes</taxon>
        <taxon>Adrianichthyidae</taxon>
        <taxon>Oryziinae</taxon>
        <taxon>Oryzias</taxon>
    </lineage>
</organism>
<dbReference type="EMBL" id="CM012437">
    <property type="protein sequence ID" value="RVE76288.1"/>
    <property type="molecule type" value="Genomic_DNA"/>
</dbReference>
<proteinExistence type="predicted"/>
<dbReference type="AlphaFoldDB" id="A0A3S2Q1S1"/>
<gene>
    <name evidence="2" type="ORF">OJAV_G00009000</name>
</gene>
<feature type="compositionally biased region" description="Gly residues" evidence="1">
    <location>
        <begin position="68"/>
        <end position="77"/>
    </location>
</feature>
<sequence>MKQQRVPARGAGENPAHTRVSACEGRERGSGAGSAFTSPHPAVQRLNAPRDPEFNPRAALGSPLARPGGVGHAGGSKRGVDKDLRVVVSGKHPKKDQPQVPAAMSGSRRPPEPPRPRNTT</sequence>
<feature type="region of interest" description="Disordered" evidence="1">
    <location>
        <begin position="1"/>
        <end position="120"/>
    </location>
</feature>
<evidence type="ECO:0000256" key="1">
    <source>
        <dbReference type="SAM" id="MobiDB-lite"/>
    </source>
</evidence>
<name>A0A3S2Q1S1_ORYJA</name>
<protein>
    <submittedName>
        <fullName evidence="2">Uncharacterized protein</fullName>
    </submittedName>
</protein>
<evidence type="ECO:0000313" key="2">
    <source>
        <dbReference type="EMBL" id="RVE76288.1"/>
    </source>
</evidence>
<evidence type="ECO:0000313" key="3">
    <source>
        <dbReference type="Proteomes" id="UP000283210"/>
    </source>
</evidence>
<reference evidence="2 3" key="2">
    <citation type="submission" date="2019-01" db="EMBL/GenBank/DDBJ databases">
        <title>A chromosome length genome reference of the Java medaka (oryzias javanicus).</title>
        <authorList>
            <person name="Herpin A."/>
            <person name="Takehana Y."/>
            <person name="Naruse K."/>
            <person name="Ansai S."/>
            <person name="Kawaguchi M."/>
        </authorList>
    </citation>
    <scope>NUCLEOTIDE SEQUENCE [LARGE SCALE GENOMIC DNA]</scope>
    <source>
        <strain evidence="2">RS831</strain>
        <tissue evidence="2">Whole body</tissue>
    </source>
</reference>
<feature type="compositionally biased region" description="Basic and acidic residues" evidence="1">
    <location>
        <begin position="109"/>
        <end position="120"/>
    </location>
</feature>
<dbReference type="Proteomes" id="UP000283210">
    <property type="component" value="Chromosome 1"/>
</dbReference>
<accession>A0A3S2Q1S1</accession>
<reference evidence="2 3" key="1">
    <citation type="submission" date="2018-11" db="EMBL/GenBank/DDBJ databases">
        <authorList>
            <person name="Lopez-Roques C."/>
            <person name="Donnadieu C."/>
            <person name="Bouchez O."/>
            <person name="Klopp C."/>
            <person name="Cabau C."/>
            <person name="Zahm M."/>
        </authorList>
    </citation>
    <scope>NUCLEOTIDE SEQUENCE [LARGE SCALE GENOMIC DNA]</scope>
    <source>
        <strain evidence="2">RS831</strain>
        <tissue evidence="2">Whole body</tissue>
    </source>
</reference>